<dbReference type="CDD" id="cd03590">
    <property type="entry name" value="CLECT_DC-SIGN_like"/>
    <property type="match status" value="1"/>
</dbReference>
<feature type="domain" description="C-type lectin" evidence="4">
    <location>
        <begin position="170"/>
        <end position="292"/>
    </location>
</feature>
<evidence type="ECO:0000256" key="3">
    <source>
        <dbReference type="SAM" id="Phobius"/>
    </source>
</evidence>
<evidence type="ECO:0000256" key="2">
    <source>
        <dbReference type="ARBA" id="ARBA00023157"/>
    </source>
</evidence>
<name>A0A8T1S228_CHESE</name>
<dbReference type="InterPro" id="IPR018378">
    <property type="entry name" value="C-type_lectin_CS"/>
</dbReference>
<evidence type="ECO:0000256" key="1">
    <source>
        <dbReference type="ARBA" id="ARBA00022734"/>
    </source>
</evidence>
<evidence type="ECO:0000313" key="6">
    <source>
        <dbReference type="Proteomes" id="UP000765507"/>
    </source>
</evidence>
<dbReference type="SMART" id="SM00034">
    <property type="entry name" value="CLECT"/>
    <property type="match status" value="1"/>
</dbReference>
<dbReference type="PROSITE" id="PS50041">
    <property type="entry name" value="C_TYPE_LECTIN_2"/>
    <property type="match status" value="1"/>
</dbReference>
<evidence type="ECO:0000259" key="4">
    <source>
        <dbReference type="PROSITE" id="PS50041"/>
    </source>
</evidence>
<dbReference type="AlphaFoldDB" id="A0A8T1S228"/>
<accession>A0A8T1S228</accession>
<dbReference type="InterPro" id="IPR001304">
    <property type="entry name" value="C-type_lectin-like"/>
</dbReference>
<gene>
    <name evidence="5" type="ORF">G0U57_000613</name>
</gene>
<keyword evidence="2" id="KW-1015">Disulfide bond</keyword>
<proteinExistence type="predicted"/>
<dbReference type="Gene3D" id="3.10.100.10">
    <property type="entry name" value="Mannose-Binding Protein A, subunit A"/>
    <property type="match status" value="1"/>
</dbReference>
<evidence type="ECO:0000313" key="5">
    <source>
        <dbReference type="EMBL" id="KAG6922888.1"/>
    </source>
</evidence>
<organism evidence="5 6">
    <name type="scientific">Chelydra serpentina</name>
    <name type="common">Snapping turtle</name>
    <name type="synonym">Testudo serpentina</name>
    <dbReference type="NCBI Taxonomy" id="8475"/>
    <lineage>
        <taxon>Eukaryota</taxon>
        <taxon>Metazoa</taxon>
        <taxon>Chordata</taxon>
        <taxon>Craniata</taxon>
        <taxon>Vertebrata</taxon>
        <taxon>Euteleostomi</taxon>
        <taxon>Archelosauria</taxon>
        <taxon>Testudinata</taxon>
        <taxon>Testudines</taxon>
        <taxon>Cryptodira</taxon>
        <taxon>Durocryptodira</taxon>
        <taxon>Americhelydia</taxon>
        <taxon>Chelydroidea</taxon>
        <taxon>Chelydridae</taxon>
        <taxon>Chelydra</taxon>
    </lineage>
</organism>
<keyword evidence="3" id="KW-1133">Transmembrane helix</keyword>
<dbReference type="Proteomes" id="UP000765507">
    <property type="component" value="Unassembled WGS sequence"/>
</dbReference>
<dbReference type="InterPro" id="IPR016187">
    <property type="entry name" value="CTDL_fold"/>
</dbReference>
<dbReference type="GO" id="GO:0030246">
    <property type="term" value="F:carbohydrate binding"/>
    <property type="evidence" value="ECO:0007669"/>
    <property type="project" value="UniProtKB-KW"/>
</dbReference>
<dbReference type="InterPro" id="IPR050111">
    <property type="entry name" value="C-type_lectin/snaclec_domain"/>
</dbReference>
<keyword evidence="3" id="KW-0472">Membrane</keyword>
<dbReference type="SUPFAM" id="SSF56436">
    <property type="entry name" value="C-type lectin-like"/>
    <property type="match status" value="1"/>
</dbReference>
<keyword evidence="3" id="KW-0812">Transmembrane</keyword>
<dbReference type="InterPro" id="IPR033989">
    <property type="entry name" value="CD209-like_CTLD"/>
</dbReference>
<dbReference type="PANTHER" id="PTHR22803">
    <property type="entry name" value="MANNOSE, PHOSPHOLIPASE, LECTIN RECEPTOR RELATED"/>
    <property type="match status" value="1"/>
</dbReference>
<feature type="transmembrane region" description="Helical" evidence="3">
    <location>
        <begin position="51"/>
        <end position="76"/>
    </location>
</feature>
<dbReference type="PROSITE" id="PS00615">
    <property type="entry name" value="C_TYPE_LECTIN_1"/>
    <property type="match status" value="1"/>
</dbReference>
<dbReference type="OrthoDB" id="2142683at2759"/>
<dbReference type="Pfam" id="PF00059">
    <property type="entry name" value="Lectin_C"/>
    <property type="match status" value="1"/>
</dbReference>
<comment type="caution">
    <text evidence="5">The sequence shown here is derived from an EMBL/GenBank/DDBJ whole genome shotgun (WGS) entry which is preliminary data.</text>
</comment>
<sequence length="300" mass="33383">MPVVRGSAQCEGRTMADENIYENMQMMKASPQPKGNPLKTPVPYRHRKEDLVVIAVLLLLSLALAISLLVVTLLYIRAQNKLQAVEEAVQKLQVSLQPDNTSDASAKGSDSLQLLDEAQAGVQTLKDQLGNVSAAYGDMQMCLDISAARAGVEGRCSHVRKMFSKGWRLYGGNLYYFSQEEKSWDEAERFCVSRDSHLTSVSSQAEQEFLANESKGRDHWIGLTDRGTEGSWRWVDGTEYRADASRGFWAPNQPDNWDQGTGGGEDCVHIHPINQNLWNDANCTLPYRWICKHAHGPAGL</sequence>
<keyword evidence="6" id="KW-1185">Reference proteome</keyword>
<reference evidence="5 6" key="1">
    <citation type="journal article" date="2020" name="G3 (Bethesda)">
        <title>Draft Genome of the Common Snapping Turtle, Chelydra serpentina, a Model for Phenotypic Plasticity in Reptiles.</title>
        <authorList>
            <person name="Das D."/>
            <person name="Singh S.K."/>
            <person name="Bierstedt J."/>
            <person name="Erickson A."/>
            <person name="Galli G.L.J."/>
            <person name="Crossley D.A. 2nd"/>
            <person name="Rhen T."/>
        </authorList>
    </citation>
    <scope>NUCLEOTIDE SEQUENCE [LARGE SCALE GENOMIC DNA]</scope>
    <source>
        <strain evidence="5">KW</strain>
    </source>
</reference>
<dbReference type="InterPro" id="IPR016186">
    <property type="entry name" value="C-type_lectin-like/link_sf"/>
</dbReference>
<dbReference type="EMBL" id="JAHGAV010001088">
    <property type="protein sequence ID" value="KAG6922888.1"/>
    <property type="molecule type" value="Genomic_DNA"/>
</dbReference>
<keyword evidence="1" id="KW-0430">Lectin</keyword>
<protein>
    <submittedName>
        <fullName evidence="5">C-type lectin domain family 4, member f</fullName>
    </submittedName>
</protein>